<dbReference type="RefSeq" id="WP_168086207.1">
    <property type="nucleotide sequence ID" value="NZ_JAAVJI010000033.1"/>
</dbReference>
<organism evidence="2 3">
    <name type="scientific">Pseudomonas quercus</name>
    <dbReference type="NCBI Taxonomy" id="2722792"/>
    <lineage>
        <taxon>Bacteria</taxon>
        <taxon>Pseudomonadati</taxon>
        <taxon>Pseudomonadota</taxon>
        <taxon>Gammaproteobacteria</taxon>
        <taxon>Pseudomonadales</taxon>
        <taxon>Pseudomonadaceae</taxon>
        <taxon>Pseudomonas</taxon>
    </lineage>
</organism>
<feature type="compositionally biased region" description="Polar residues" evidence="1">
    <location>
        <begin position="26"/>
        <end position="39"/>
    </location>
</feature>
<protein>
    <recommendedName>
        <fullName evidence="4">F-box domain-containing protein</fullName>
    </recommendedName>
</protein>
<reference evidence="2 3" key="1">
    <citation type="submission" date="2020-03" db="EMBL/GenBank/DDBJ databases">
        <authorList>
            <person name="Wang L."/>
            <person name="He N."/>
            <person name="Li Y."/>
            <person name="Fang Y."/>
            <person name="Zhang F."/>
        </authorList>
    </citation>
    <scope>NUCLEOTIDE SEQUENCE [LARGE SCALE GENOMIC DNA]</scope>
    <source>
        <strain evidence="3">hsmgli-8</strain>
    </source>
</reference>
<name>A0ABX0YL09_9PSED</name>
<evidence type="ECO:0008006" key="4">
    <source>
        <dbReference type="Google" id="ProtNLM"/>
    </source>
</evidence>
<evidence type="ECO:0000256" key="1">
    <source>
        <dbReference type="SAM" id="MobiDB-lite"/>
    </source>
</evidence>
<comment type="caution">
    <text evidence="2">The sequence shown here is derived from an EMBL/GenBank/DDBJ whole genome shotgun (WGS) entry which is preliminary data.</text>
</comment>
<feature type="region of interest" description="Disordered" evidence="1">
    <location>
        <begin position="1"/>
        <end position="40"/>
    </location>
</feature>
<evidence type="ECO:0000313" key="2">
    <source>
        <dbReference type="EMBL" id="NJP03640.1"/>
    </source>
</evidence>
<sequence>MDPIRGSSAYNVQSSSANPAQAAQATTGTHPSGHASSLTAAMLTDQAVAALNDKETQGNEQEKMLAGFAKGAIGSGQLQLSPNQPVKGDAQFGMRRNQDVLVIKARLNDQSKYDVLSVGFRRGSGAPVSMTLPAPSTAAARNARPPSALLGLPNELLLQIAGGTGKRSDGVNLSLRQVSKQMKVIADDQLSPRQRFVIENGQALQAVGHTGKDMRFLAAKPEDQRNFVLTHGQALQAVGHTGQDMLFLAAKPEDQRNFVLTHGQALQAVGHTGKDMRFLAAKPEDQRNAFLQQIGHPS</sequence>
<gene>
    <name evidence="2" type="ORF">HBH25_22750</name>
</gene>
<keyword evidence="3" id="KW-1185">Reference proteome</keyword>
<feature type="compositionally biased region" description="Low complexity" evidence="1">
    <location>
        <begin position="13"/>
        <end position="25"/>
    </location>
</feature>
<evidence type="ECO:0000313" key="3">
    <source>
        <dbReference type="Proteomes" id="UP000746535"/>
    </source>
</evidence>
<dbReference type="Proteomes" id="UP000746535">
    <property type="component" value="Unassembled WGS sequence"/>
</dbReference>
<dbReference type="EMBL" id="JAAVJI010000033">
    <property type="protein sequence ID" value="NJP03640.1"/>
    <property type="molecule type" value="Genomic_DNA"/>
</dbReference>
<proteinExistence type="predicted"/>
<accession>A0ABX0YL09</accession>